<keyword evidence="2" id="KW-1185">Reference proteome</keyword>
<dbReference type="AlphaFoldDB" id="A0AAN8LDS0"/>
<name>A0AAN8LDS0_9TELE</name>
<dbReference type="EMBL" id="JAGTTL010000016">
    <property type="protein sequence ID" value="KAK6310543.1"/>
    <property type="molecule type" value="Genomic_DNA"/>
</dbReference>
<dbReference type="Proteomes" id="UP001356427">
    <property type="component" value="Unassembled WGS sequence"/>
</dbReference>
<evidence type="ECO:0000313" key="2">
    <source>
        <dbReference type="Proteomes" id="UP001356427"/>
    </source>
</evidence>
<accession>A0AAN8LDS0</accession>
<sequence length="78" mass="8829">MSNELRGSTSGYSLLCNQLNLKAQVDRMTEEKTVYKRRRKRGQTYVQTDAQADACQDNRDINPVQLVDCLGSGLDLFT</sequence>
<organism evidence="1 2">
    <name type="scientific">Coregonus suidteri</name>
    <dbReference type="NCBI Taxonomy" id="861788"/>
    <lineage>
        <taxon>Eukaryota</taxon>
        <taxon>Metazoa</taxon>
        <taxon>Chordata</taxon>
        <taxon>Craniata</taxon>
        <taxon>Vertebrata</taxon>
        <taxon>Euteleostomi</taxon>
        <taxon>Actinopterygii</taxon>
        <taxon>Neopterygii</taxon>
        <taxon>Teleostei</taxon>
        <taxon>Protacanthopterygii</taxon>
        <taxon>Salmoniformes</taxon>
        <taxon>Salmonidae</taxon>
        <taxon>Coregoninae</taxon>
        <taxon>Coregonus</taxon>
    </lineage>
</organism>
<protein>
    <submittedName>
        <fullName evidence="1">Uncharacterized protein</fullName>
    </submittedName>
</protein>
<comment type="caution">
    <text evidence="1">The sequence shown here is derived from an EMBL/GenBank/DDBJ whole genome shotgun (WGS) entry which is preliminary data.</text>
</comment>
<evidence type="ECO:0000313" key="1">
    <source>
        <dbReference type="EMBL" id="KAK6310543.1"/>
    </source>
</evidence>
<gene>
    <name evidence="1" type="ORF">J4Q44_G00185980</name>
</gene>
<reference evidence="1 2" key="1">
    <citation type="submission" date="2021-04" db="EMBL/GenBank/DDBJ databases">
        <authorList>
            <person name="De Guttry C."/>
            <person name="Zahm M."/>
            <person name="Klopp C."/>
            <person name="Cabau C."/>
            <person name="Louis A."/>
            <person name="Berthelot C."/>
            <person name="Parey E."/>
            <person name="Roest Crollius H."/>
            <person name="Montfort J."/>
            <person name="Robinson-Rechavi M."/>
            <person name="Bucao C."/>
            <person name="Bouchez O."/>
            <person name="Gislard M."/>
            <person name="Lluch J."/>
            <person name="Milhes M."/>
            <person name="Lampietro C."/>
            <person name="Lopez Roques C."/>
            <person name="Donnadieu C."/>
            <person name="Braasch I."/>
            <person name="Desvignes T."/>
            <person name="Postlethwait J."/>
            <person name="Bobe J."/>
            <person name="Wedekind C."/>
            <person name="Guiguen Y."/>
        </authorList>
    </citation>
    <scope>NUCLEOTIDE SEQUENCE [LARGE SCALE GENOMIC DNA]</scope>
    <source>
        <strain evidence="1">Cs_M1</strain>
        <tissue evidence="1">Blood</tissue>
    </source>
</reference>
<proteinExistence type="predicted"/>